<dbReference type="Gene3D" id="1.10.357.10">
    <property type="entry name" value="Tetracycline Repressor, domain 2"/>
    <property type="match status" value="1"/>
</dbReference>
<organism evidence="3 4">
    <name type="scientific">Bacillus wiedmannii</name>
    <dbReference type="NCBI Taxonomy" id="1890302"/>
    <lineage>
        <taxon>Bacteria</taxon>
        <taxon>Bacillati</taxon>
        <taxon>Bacillota</taxon>
        <taxon>Bacilli</taxon>
        <taxon>Bacillales</taxon>
        <taxon>Bacillaceae</taxon>
        <taxon>Bacillus</taxon>
        <taxon>Bacillus cereus group</taxon>
    </lineage>
</organism>
<dbReference type="PANTHER" id="PTHR43479">
    <property type="entry name" value="ACREF/ENVCD OPERON REPRESSOR-RELATED"/>
    <property type="match status" value="1"/>
</dbReference>
<accession>A0A0J7EGQ1</accession>
<dbReference type="Pfam" id="PF17924">
    <property type="entry name" value="TetR_C_19"/>
    <property type="match status" value="1"/>
</dbReference>
<proteinExistence type="predicted"/>
<evidence type="ECO:0000256" key="1">
    <source>
        <dbReference type="ARBA" id="ARBA00022491"/>
    </source>
</evidence>
<reference evidence="3 4" key="1">
    <citation type="submission" date="2017-09" db="EMBL/GenBank/DDBJ databases">
        <title>Large-scale bioinformatics analysis of Bacillus genomes uncovers conserved roles of natural products in bacterial physiology.</title>
        <authorList>
            <consortium name="Agbiome Team Llc"/>
            <person name="Bleich R.M."/>
            <person name="Grubbs K.J."/>
            <person name="Santa Maria K.C."/>
            <person name="Allen S.E."/>
            <person name="Farag S."/>
            <person name="Shank E.A."/>
            <person name="Bowers A."/>
        </authorList>
    </citation>
    <scope>NUCLEOTIDE SEQUENCE [LARGE SCALE GENOMIC DNA]</scope>
    <source>
        <strain evidence="3 4">AFS080080</strain>
    </source>
</reference>
<gene>
    <name evidence="3" type="ORF">COL66_07835</name>
</gene>
<dbReference type="SUPFAM" id="SSF46689">
    <property type="entry name" value="Homeodomain-like"/>
    <property type="match status" value="1"/>
</dbReference>
<evidence type="ECO:0000313" key="3">
    <source>
        <dbReference type="EMBL" id="PFZ33451.1"/>
    </source>
</evidence>
<dbReference type="InterPro" id="IPR001647">
    <property type="entry name" value="HTH_TetR"/>
</dbReference>
<sequence>MPKQTFFNLEREKKELLIQAAMKEFSRVPLFEASISNIIKDAGIPRGSFYQYFEDKEDVFFFLLNDHSKRDNEKFISILKENEGDLFDSYIELYQYMLEKFKNLENRNFFRNAFLNMNYKVENTFTRNMNEDNHKNRLSEIMVLINKEKLNITEEREIFHVMKIITAVTFHNLIQNFAKEIPFDESVENYTLEISLLKKGLYKRVEN</sequence>
<dbReference type="AlphaFoldDB" id="A0A0J7EGQ1"/>
<protein>
    <submittedName>
        <fullName evidence="3">TetR/AcrR family transcriptional regulator</fullName>
    </submittedName>
</protein>
<dbReference type="RefSeq" id="WP_048547590.1">
    <property type="nucleotide sequence ID" value="NZ_CABMIE010000047.1"/>
</dbReference>
<dbReference type="PANTHER" id="PTHR43479:SF11">
    <property type="entry name" value="ACREF_ENVCD OPERON REPRESSOR-RELATED"/>
    <property type="match status" value="1"/>
</dbReference>
<evidence type="ECO:0000313" key="4">
    <source>
        <dbReference type="Proteomes" id="UP000223311"/>
    </source>
</evidence>
<dbReference type="Proteomes" id="UP000223311">
    <property type="component" value="Unassembled WGS sequence"/>
</dbReference>
<keyword evidence="1" id="KW-0678">Repressor</keyword>
<evidence type="ECO:0000256" key="2">
    <source>
        <dbReference type="ARBA" id="ARBA00023125"/>
    </source>
</evidence>
<dbReference type="InterPro" id="IPR009057">
    <property type="entry name" value="Homeodomain-like_sf"/>
</dbReference>
<dbReference type="GO" id="GO:0003677">
    <property type="term" value="F:DNA binding"/>
    <property type="evidence" value="ECO:0007669"/>
    <property type="project" value="UniProtKB-UniRule"/>
</dbReference>
<name>A0A0J7EGQ1_9BACI</name>
<dbReference type="PROSITE" id="PS50977">
    <property type="entry name" value="HTH_TETR_2"/>
    <property type="match status" value="1"/>
</dbReference>
<accession>A0A2C4ME78</accession>
<dbReference type="Pfam" id="PF00440">
    <property type="entry name" value="TetR_N"/>
    <property type="match status" value="1"/>
</dbReference>
<dbReference type="EMBL" id="NVGE01000005">
    <property type="protein sequence ID" value="PFZ33451.1"/>
    <property type="molecule type" value="Genomic_DNA"/>
</dbReference>
<keyword evidence="2" id="KW-0238">DNA-binding</keyword>
<dbReference type="InterPro" id="IPR050624">
    <property type="entry name" value="HTH-type_Tx_Regulator"/>
</dbReference>
<comment type="caution">
    <text evidence="3">The sequence shown here is derived from an EMBL/GenBank/DDBJ whole genome shotgun (WGS) entry which is preliminary data.</text>
</comment>